<evidence type="ECO:0000313" key="4">
    <source>
        <dbReference type="Proteomes" id="UP001215598"/>
    </source>
</evidence>
<evidence type="ECO:0000256" key="2">
    <source>
        <dbReference type="SAM" id="SignalP"/>
    </source>
</evidence>
<keyword evidence="2" id="KW-0732">Signal</keyword>
<dbReference type="Proteomes" id="UP001215598">
    <property type="component" value="Unassembled WGS sequence"/>
</dbReference>
<feature type="region of interest" description="Disordered" evidence="1">
    <location>
        <begin position="29"/>
        <end position="51"/>
    </location>
</feature>
<sequence length="97" mass="10285">MKFSTVFIALTAVATASAARVDTNAYRMARGLPPNPPAQRSTPAFAAKRGTPSGVPPQCRPALQLCSANSDCCAEVCLLGVSVPFFAFNWRAEIVRV</sequence>
<protein>
    <recommendedName>
        <fullName evidence="5">WAP domain-containing protein</fullName>
    </recommendedName>
</protein>
<proteinExistence type="predicted"/>
<reference evidence="3" key="1">
    <citation type="submission" date="2023-03" db="EMBL/GenBank/DDBJ databases">
        <title>Massive genome expansion in bonnet fungi (Mycena s.s.) driven by repeated elements and novel gene families across ecological guilds.</title>
        <authorList>
            <consortium name="Lawrence Berkeley National Laboratory"/>
            <person name="Harder C.B."/>
            <person name="Miyauchi S."/>
            <person name="Viragh M."/>
            <person name="Kuo A."/>
            <person name="Thoen E."/>
            <person name="Andreopoulos B."/>
            <person name="Lu D."/>
            <person name="Skrede I."/>
            <person name="Drula E."/>
            <person name="Henrissat B."/>
            <person name="Morin E."/>
            <person name="Kohler A."/>
            <person name="Barry K."/>
            <person name="LaButti K."/>
            <person name="Morin E."/>
            <person name="Salamov A."/>
            <person name="Lipzen A."/>
            <person name="Mereny Z."/>
            <person name="Hegedus B."/>
            <person name="Baldrian P."/>
            <person name="Stursova M."/>
            <person name="Weitz H."/>
            <person name="Taylor A."/>
            <person name="Grigoriev I.V."/>
            <person name="Nagy L.G."/>
            <person name="Martin F."/>
            <person name="Kauserud H."/>
        </authorList>
    </citation>
    <scope>NUCLEOTIDE SEQUENCE</scope>
    <source>
        <strain evidence="3">CBHHK182m</strain>
    </source>
</reference>
<dbReference type="EMBL" id="JARKIB010000090">
    <property type="protein sequence ID" value="KAJ7743625.1"/>
    <property type="molecule type" value="Genomic_DNA"/>
</dbReference>
<keyword evidence="4" id="KW-1185">Reference proteome</keyword>
<gene>
    <name evidence="3" type="ORF">B0H16DRAFT_1561133</name>
</gene>
<evidence type="ECO:0008006" key="5">
    <source>
        <dbReference type="Google" id="ProtNLM"/>
    </source>
</evidence>
<comment type="caution">
    <text evidence="3">The sequence shown here is derived from an EMBL/GenBank/DDBJ whole genome shotgun (WGS) entry which is preliminary data.</text>
</comment>
<dbReference type="AlphaFoldDB" id="A0AAD7II50"/>
<name>A0AAD7II50_9AGAR</name>
<organism evidence="3 4">
    <name type="scientific">Mycena metata</name>
    <dbReference type="NCBI Taxonomy" id="1033252"/>
    <lineage>
        <taxon>Eukaryota</taxon>
        <taxon>Fungi</taxon>
        <taxon>Dikarya</taxon>
        <taxon>Basidiomycota</taxon>
        <taxon>Agaricomycotina</taxon>
        <taxon>Agaricomycetes</taxon>
        <taxon>Agaricomycetidae</taxon>
        <taxon>Agaricales</taxon>
        <taxon>Marasmiineae</taxon>
        <taxon>Mycenaceae</taxon>
        <taxon>Mycena</taxon>
    </lineage>
</organism>
<evidence type="ECO:0000313" key="3">
    <source>
        <dbReference type="EMBL" id="KAJ7743625.1"/>
    </source>
</evidence>
<feature type="signal peptide" evidence="2">
    <location>
        <begin position="1"/>
        <end position="18"/>
    </location>
</feature>
<evidence type="ECO:0000256" key="1">
    <source>
        <dbReference type="SAM" id="MobiDB-lite"/>
    </source>
</evidence>
<accession>A0AAD7II50</accession>
<feature type="chain" id="PRO_5042211117" description="WAP domain-containing protein" evidence="2">
    <location>
        <begin position="19"/>
        <end position="97"/>
    </location>
</feature>